<comment type="caution">
    <text evidence="1">The sequence shown here is derived from an EMBL/GenBank/DDBJ whole genome shotgun (WGS) entry which is preliminary data.</text>
</comment>
<evidence type="ECO:0000313" key="1">
    <source>
        <dbReference type="EMBL" id="OMH82157.1"/>
    </source>
</evidence>
<name>A0A1R1PMI2_ZANCU</name>
<sequence length="70" mass="7375">MLNIGGVPVPIPNIEFAISPTRLHGVSGANVFSSVSYPLLLFTELFFISIPVDKNTSGSGRTSRVVGVSI</sequence>
<dbReference type="Proteomes" id="UP000188320">
    <property type="component" value="Unassembled WGS sequence"/>
</dbReference>
<proteinExistence type="predicted"/>
<organism evidence="1 2">
    <name type="scientific">Zancudomyces culisetae</name>
    <name type="common">Gut fungus</name>
    <name type="synonym">Smittium culisetae</name>
    <dbReference type="NCBI Taxonomy" id="1213189"/>
    <lineage>
        <taxon>Eukaryota</taxon>
        <taxon>Fungi</taxon>
        <taxon>Fungi incertae sedis</taxon>
        <taxon>Zoopagomycota</taxon>
        <taxon>Kickxellomycotina</taxon>
        <taxon>Harpellomycetes</taxon>
        <taxon>Harpellales</taxon>
        <taxon>Legeriomycetaceae</taxon>
        <taxon>Zancudomyces</taxon>
    </lineage>
</organism>
<dbReference type="AlphaFoldDB" id="A0A1R1PMI2"/>
<reference evidence="2" key="1">
    <citation type="submission" date="2017-01" db="EMBL/GenBank/DDBJ databases">
        <authorList>
            <person name="Wang Y."/>
            <person name="White M."/>
            <person name="Kvist S."/>
            <person name="Moncalvo J.-M."/>
        </authorList>
    </citation>
    <scope>NUCLEOTIDE SEQUENCE [LARGE SCALE GENOMIC DNA]</scope>
    <source>
        <strain evidence="2">COL-18-3</strain>
    </source>
</reference>
<accession>A0A1R1PMI2</accession>
<gene>
    <name evidence="1" type="ORF">AX774_g4380</name>
</gene>
<protein>
    <submittedName>
        <fullName evidence="1">Uncharacterized protein</fullName>
    </submittedName>
</protein>
<dbReference type="EMBL" id="LSSK01000729">
    <property type="protein sequence ID" value="OMH82157.1"/>
    <property type="molecule type" value="Genomic_DNA"/>
</dbReference>
<keyword evidence="2" id="KW-1185">Reference proteome</keyword>
<evidence type="ECO:0000313" key="2">
    <source>
        <dbReference type="Proteomes" id="UP000188320"/>
    </source>
</evidence>